<proteinExistence type="predicted"/>
<feature type="region of interest" description="Disordered" evidence="1">
    <location>
        <begin position="1"/>
        <end position="59"/>
    </location>
</feature>
<sequence length="107" mass="11443">MGGRACLKGSNGSSMVDPFVPMRGTPGIRGRGGTGERGVQQNRTLGTAGHKTSTQVRGDHGSECPLLMQGQMHVHVPDLSNPVVIVAHFFPRPISELDHFRNRLSTG</sequence>
<evidence type="ECO:0000256" key="1">
    <source>
        <dbReference type="SAM" id="MobiDB-lite"/>
    </source>
</evidence>
<feature type="compositionally biased region" description="Polar residues" evidence="1">
    <location>
        <begin position="39"/>
        <end position="56"/>
    </location>
</feature>
<organism evidence="2 3">
    <name type="scientific">Streptomyces crystallinus</name>
    <dbReference type="NCBI Taxonomy" id="68191"/>
    <lineage>
        <taxon>Bacteria</taxon>
        <taxon>Bacillati</taxon>
        <taxon>Actinomycetota</taxon>
        <taxon>Actinomycetes</taxon>
        <taxon>Kitasatosporales</taxon>
        <taxon>Streptomycetaceae</taxon>
        <taxon>Streptomyces</taxon>
    </lineage>
</organism>
<comment type="caution">
    <text evidence="2">The sequence shown here is derived from an EMBL/GenBank/DDBJ whole genome shotgun (WGS) entry which is preliminary data.</text>
</comment>
<protein>
    <submittedName>
        <fullName evidence="2">Uncharacterized protein</fullName>
    </submittedName>
</protein>
<reference evidence="3" key="1">
    <citation type="journal article" date="2019" name="Int. J. Syst. Evol. Microbiol.">
        <title>The Global Catalogue of Microorganisms (GCM) 10K type strain sequencing project: providing services to taxonomists for standard genome sequencing and annotation.</title>
        <authorList>
            <consortium name="The Broad Institute Genomics Platform"/>
            <consortium name="The Broad Institute Genome Sequencing Center for Infectious Disease"/>
            <person name="Wu L."/>
            <person name="Ma J."/>
        </authorList>
    </citation>
    <scope>NUCLEOTIDE SEQUENCE [LARGE SCALE GENOMIC DNA]</scope>
    <source>
        <strain evidence="3">JCM 5067</strain>
    </source>
</reference>
<dbReference type="EMBL" id="BAAACA010000037">
    <property type="protein sequence ID" value="GAA0615751.1"/>
    <property type="molecule type" value="Genomic_DNA"/>
</dbReference>
<accession>A0ABP3RSQ5</accession>
<evidence type="ECO:0000313" key="2">
    <source>
        <dbReference type="EMBL" id="GAA0615751.1"/>
    </source>
</evidence>
<feature type="compositionally biased region" description="Gly residues" evidence="1">
    <location>
        <begin position="27"/>
        <end position="36"/>
    </location>
</feature>
<gene>
    <name evidence="2" type="ORF">GCM10010394_52200</name>
</gene>
<name>A0ABP3RSQ5_9ACTN</name>
<evidence type="ECO:0000313" key="3">
    <source>
        <dbReference type="Proteomes" id="UP001500668"/>
    </source>
</evidence>
<keyword evidence="3" id="KW-1185">Reference proteome</keyword>
<dbReference type="Proteomes" id="UP001500668">
    <property type="component" value="Unassembled WGS sequence"/>
</dbReference>